<proteinExistence type="inferred from homology"/>
<dbReference type="AlphaFoldDB" id="A0A2T2NVY1"/>
<dbReference type="GO" id="GO:0005737">
    <property type="term" value="C:cytoplasm"/>
    <property type="evidence" value="ECO:0007669"/>
    <property type="project" value="TreeGrafter"/>
</dbReference>
<dbReference type="OrthoDB" id="5809458at2759"/>
<dbReference type="CDD" id="cd03193">
    <property type="entry name" value="GST_C_Metaxin"/>
    <property type="match status" value="1"/>
</dbReference>
<name>A0A2T2NVY1_CORCC</name>
<dbReference type="SFLD" id="SFLDG01180">
    <property type="entry name" value="SUF1"/>
    <property type="match status" value="1"/>
</dbReference>
<protein>
    <recommendedName>
        <fullName evidence="2">Thioredoxin-like fold domain-containing protein</fullName>
    </recommendedName>
</protein>
<sequence length="260" mass="29802">MSRLPKTDITIYRGWDTPGKYVWSPFVNKLEFRLRTSGIKYACAAGSIHAAPKGKIPYLELSSQGHDVRTLADSGLIIKELIAAGFMEDINSTLTKKEQAQDLAFRAVLEDKLYFYTGHERWVKNYYTMRDHTLWAIPYPLRIIIGLLAYRGNVRKLHDQGAGRFSEAELGRFIHEIWQSINGMLEESKKNIKDPECFWLLGGQQATEADATVFGFVVSVLVCDAGPESGKLLRESFPVVVEYARRIHDTWFPDYEFWKE</sequence>
<evidence type="ECO:0000259" key="2">
    <source>
        <dbReference type="Pfam" id="PF17172"/>
    </source>
</evidence>
<feature type="domain" description="Thioredoxin-like fold" evidence="2">
    <location>
        <begin position="25"/>
        <end position="124"/>
    </location>
</feature>
<evidence type="ECO:0000313" key="4">
    <source>
        <dbReference type="Proteomes" id="UP000240883"/>
    </source>
</evidence>
<dbReference type="Pfam" id="PF17172">
    <property type="entry name" value="GST_N_4"/>
    <property type="match status" value="1"/>
</dbReference>
<dbReference type="SFLD" id="SFLDS00019">
    <property type="entry name" value="Glutathione_Transferase_(cytos"/>
    <property type="match status" value="1"/>
</dbReference>
<dbReference type="InterPro" id="IPR040079">
    <property type="entry name" value="Glutathione_S-Trfase"/>
</dbReference>
<reference evidence="3 4" key="1">
    <citation type="journal article" date="2018" name="Front. Microbiol.">
        <title>Genome-Wide Analysis of Corynespora cassiicola Leaf Fall Disease Putative Effectors.</title>
        <authorList>
            <person name="Lopez D."/>
            <person name="Ribeiro S."/>
            <person name="Label P."/>
            <person name="Fumanal B."/>
            <person name="Venisse J.S."/>
            <person name="Kohler A."/>
            <person name="de Oliveira R.R."/>
            <person name="Labutti K."/>
            <person name="Lipzen A."/>
            <person name="Lail K."/>
            <person name="Bauer D."/>
            <person name="Ohm R.A."/>
            <person name="Barry K.W."/>
            <person name="Spatafora J."/>
            <person name="Grigoriev I.V."/>
            <person name="Martin F.M."/>
            <person name="Pujade-Renaud V."/>
        </authorList>
    </citation>
    <scope>NUCLEOTIDE SEQUENCE [LARGE SCALE GENOMIC DNA]</scope>
    <source>
        <strain evidence="3 4">Philippines</strain>
    </source>
</reference>
<dbReference type="PANTHER" id="PTHR12289">
    <property type="entry name" value="METAXIN RELATED"/>
    <property type="match status" value="1"/>
</dbReference>
<dbReference type="InterPro" id="IPR026928">
    <property type="entry name" value="FAX/IsoI-like"/>
</dbReference>
<evidence type="ECO:0000256" key="1">
    <source>
        <dbReference type="ARBA" id="ARBA00006475"/>
    </source>
</evidence>
<gene>
    <name evidence="3" type="ORF">BS50DRAFT_572639</name>
</gene>
<dbReference type="STRING" id="1448308.A0A2T2NVY1"/>
<organism evidence="3 4">
    <name type="scientific">Corynespora cassiicola Philippines</name>
    <dbReference type="NCBI Taxonomy" id="1448308"/>
    <lineage>
        <taxon>Eukaryota</taxon>
        <taxon>Fungi</taxon>
        <taxon>Dikarya</taxon>
        <taxon>Ascomycota</taxon>
        <taxon>Pezizomycotina</taxon>
        <taxon>Dothideomycetes</taxon>
        <taxon>Pleosporomycetidae</taxon>
        <taxon>Pleosporales</taxon>
        <taxon>Corynesporascaceae</taxon>
        <taxon>Corynespora</taxon>
    </lineage>
</organism>
<dbReference type="InterPro" id="IPR050931">
    <property type="entry name" value="Mito_Protein_Transport_Metaxin"/>
</dbReference>
<dbReference type="InterPro" id="IPR012336">
    <property type="entry name" value="Thioredoxin-like_fold"/>
</dbReference>
<dbReference type="PANTHER" id="PTHR12289:SF41">
    <property type="entry name" value="FAILED AXON CONNECTIONS-RELATED"/>
    <property type="match status" value="1"/>
</dbReference>
<accession>A0A2T2NVY1</accession>
<dbReference type="Proteomes" id="UP000240883">
    <property type="component" value="Unassembled WGS sequence"/>
</dbReference>
<comment type="similarity">
    <text evidence="1">Belongs to the FAX family.</text>
</comment>
<evidence type="ECO:0000313" key="3">
    <source>
        <dbReference type="EMBL" id="PSN69519.1"/>
    </source>
</evidence>
<dbReference type="SFLD" id="SFLDG01200">
    <property type="entry name" value="SUF1.1"/>
    <property type="match status" value="1"/>
</dbReference>
<keyword evidence="4" id="KW-1185">Reference proteome</keyword>
<dbReference type="EMBL" id="KZ678133">
    <property type="protein sequence ID" value="PSN69519.1"/>
    <property type="molecule type" value="Genomic_DNA"/>
</dbReference>